<evidence type="ECO:0000256" key="1">
    <source>
        <dbReference type="SAM" id="SignalP"/>
    </source>
</evidence>
<evidence type="ECO:0000313" key="3">
    <source>
        <dbReference type="Proteomes" id="UP001205601"/>
    </source>
</evidence>
<feature type="chain" id="PRO_5045170492" evidence="1">
    <location>
        <begin position="20"/>
        <end position="512"/>
    </location>
</feature>
<proteinExistence type="predicted"/>
<keyword evidence="3" id="KW-1185">Reference proteome</keyword>
<dbReference type="EMBL" id="JAOCQF010000001">
    <property type="protein sequence ID" value="MCT8328867.1"/>
    <property type="molecule type" value="Genomic_DNA"/>
</dbReference>
<keyword evidence="1" id="KW-0732">Signal</keyword>
<sequence length="512" mass="54202">MAGLLTGLLAGLLPAAAGAEAPLSAIDWLSRTVQTPGPGPGEIAAAGEAPVAAGAAPAQIVTTVIDGPNPDAIGLLPVATTGLPRTLWGTSTSEDLARLLREERIDTLPAIQGLLYALLLAELDPPADSDGRGLVYLARIDRLLDLGALDPALSMLEGPAIQAPEPFRRWFDVALLTGQEDRACEVMRETPEIAPTFPARVFCLARGGDWNAAALSLRTGEALGYVTPEMGELLARFLDPELYEGEPPIPVPQRPSPLVLRLMEAIGEPMQTTTLPVAFAQSDLRSNAGWKTRLEAAERLARTGAIEANRLLGLYTERQAAASGGVWDRVEAVQRFDTAISAQDPVAVAAALPEVWRHMERSELEVPFATLFGADLSQLPLTGAAGALAFRIGLLSPDYERIARDRTPLGGIEPFLIGIARGDLDGITPPDPVAGAVKAAFSRGARLSESYARLVAENRLGEALLIAIGDITDGARGDLRDVTAGLYLLRHVGLESVARRAGLELLLLERRG</sequence>
<protein>
    <submittedName>
        <fullName evidence="2">Uncharacterized protein</fullName>
    </submittedName>
</protein>
<dbReference type="Proteomes" id="UP001205601">
    <property type="component" value="Unassembled WGS sequence"/>
</dbReference>
<organism evidence="2 3">
    <name type="scientific">Albidovulum sediminis</name>
    <dbReference type="NCBI Taxonomy" id="3066345"/>
    <lineage>
        <taxon>Bacteria</taxon>
        <taxon>Pseudomonadati</taxon>
        <taxon>Pseudomonadota</taxon>
        <taxon>Alphaproteobacteria</taxon>
        <taxon>Rhodobacterales</taxon>
        <taxon>Paracoccaceae</taxon>
        <taxon>Albidovulum</taxon>
    </lineage>
</organism>
<name>A0ABT2NIW5_9RHOB</name>
<comment type="caution">
    <text evidence="2">The sequence shown here is derived from an EMBL/GenBank/DDBJ whole genome shotgun (WGS) entry which is preliminary data.</text>
</comment>
<gene>
    <name evidence="2" type="ORF">N5I32_04975</name>
</gene>
<accession>A0ABT2NIW5</accession>
<reference evidence="3" key="1">
    <citation type="submission" date="2023-07" db="EMBL/GenBank/DDBJ databases">
        <title>Defluviimonas sediminis sp. nov., isolated from mangrove sediment.</title>
        <authorList>
            <person name="Liu L."/>
            <person name="Li J."/>
            <person name="Huang Y."/>
            <person name="Pan J."/>
            <person name="Li M."/>
        </authorList>
    </citation>
    <scope>NUCLEOTIDE SEQUENCE [LARGE SCALE GENOMIC DNA]</scope>
    <source>
        <strain evidence="3">FT324</strain>
    </source>
</reference>
<evidence type="ECO:0000313" key="2">
    <source>
        <dbReference type="EMBL" id="MCT8328867.1"/>
    </source>
</evidence>
<feature type="signal peptide" evidence="1">
    <location>
        <begin position="1"/>
        <end position="19"/>
    </location>
</feature>